<keyword evidence="2" id="KW-1185">Reference proteome</keyword>
<evidence type="ECO:0000313" key="2">
    <source>
        <dbReference type="Proteomes" id="UP000499080"/>
    </source>
</evidence>
<name>A0A4Y2UPA7_ARAVE</name>
<dbReference type="EMBL" id="BGPR01038996">
    <property type="protein sequence ID" value="GBO14889.1"/>
    <property type="molecule type" value="Genomic_DNA"/>
</dbReference>
<sequence length="115" mass="13089">MEHRLYILQQILRYWLTYDITKVGGLDMHANIANNTAGDDVTVPLSFNRLQLPSIDKQHGNLSLFSRVWIEHYSNYFGSSIMNGTLSCSNCKINAEIANERRILNKGNVSRAFLA</sequence>
<protein>
    <submittedName>
        <fullName evidence="1">Uncharacterized protein</fullName>
    </submittedName>
</protein>
<organism evidence="1 2">
    <name type="scientific">Araneus ventricosus</name>
    <name type="common">Orbweaver spider</name>
    <name type="synonym">Epeira ventricosa</name>
    <dbReference type="NCBI Taxonomy" id="182803"/>
    <lineage>
        <taxon>Eukaryota</taxon>
        <taxon>Metazoa</taxon>
        <taxon>Ecdysozoa</taxon>
        <taxon>Arthropoda</taxon>
        <taxon>Chelicerata</taxon>
        <taxon>Arachnida</taxon>
        <taxon>Araneae</taxon>
        <taxon>Araneomorphae</taxon>
        <taxon>Entelegynae</taxon>
        <taxon>Araneoidea</taxon>
        <taxon>Araneidae</taxon>
        <taxon>Araneus</taxon>
    </lineage>
</organism>
<comment type="caution">
    <text evidence="1">The sequence shown here is derived from an EMBL/GenBank/DDBJ whole genome shotgun (WGS) entry which is preliminary data.</text>
</comment>
<dbReference type="AlphaFoldDB" id="A0A4Y2UPA7"/>
<reference evidence="1 2" key="1">
    <citation type="journal article" date="2019" name="Sci. Rep.">
        <title>Orb-weaving spider Araneus ventricosus genome elucidates the spidroin gene catalogue.</title>
        <authorList>
            <person name="Kono N."/>
            <person name="Nakamura H."/>
            <person name="Ohtoshi R."/>
            <person name="Moran D.A.P."/>
            <person name="Shinohara A."/>
            <person name="Yoshida Y."/>
            <person name="Fujiwara M."/>
            <person name="Mori M."/>
            <person name="Tomita M."/>
            <person name="Arakawa K."/>
        </authorList>
    </citation>
    <scope>NUCLEOTIDE SEQUENCE [LARGE SCALE GENOMIC DNA]</scope>
</reference>
<evidence type="ECO:0000313" key="1">
    <source>
        <dbReference type="EMBL" id="GBO14889.1"/>
    </source>
</evidence>
<gene>
    <name evidence="1" type="ORF">AVEN_272151_1</name>
</gene>
<accession>A0A4Y2UPA7</accession>
<proteinExistence type="predicted"/>
<dbReference type="Proteomes" id="UP000499080">
    <property type="component" value="Unassembled WGS sequence"/>
</dbReference>